<name>A0A7G9L175_9SPHN</name>
<keyword evidence="3" id="KW-1185">Reference proteome</keyword>
<evidence type="ECO:0000313" key="2">
    <source>
        <dbReference type="EMBL" id="QNM82374.1"/>
    </source>
</evidence>
<dbReference type="KEGG" id="ssau:H8M03_10180"/>
<accession>A0A7G9L175</accession>
<sequence length="74" mass="8173">MAAIPASAFAQTTAAQPQAARDPGDQVICEKQEVIGSRLATKKVCMTRKQWAERQLADRQAVEKNQTQVYVRGQ</sequence>
<feature type="compositionally biased region" description="Low complexity" evidence="1">
    <location>
        <begin position="1"/>
        <end position="20"/>
    </location>
</feature>
<dbReference type="AlphaFoldDB" id="A0A7G9L175"/>
<protein>
    <submittedName>
        <fullName evidence="2">Uncharacterized protein</fullName>
    </submittedName>
</protein>
<feature type="region of interest" description="Disordered" evidence="1">
    <location>
        <begin position="1"/>
        <end position="21"/>
    </location>
</feature>
<gene>
    <name evidence="2" type="ORF">H8M03_10180</name>
</gene>
<proteinExistence type="predicted"/>
<evidence type="ECO:0000313" key="3">
    <source>
        <dbReference type="Proteomes" id="UP000515861"/>
    </source>
</evidence>
<dbReference type="Proteomes" id="UP000515861">
    <property type="component" value="Chromosome"/>
</dbReference>
<evidence type="ECO:0000256" key="1">
    <source>
        <dbReference type="SAM" id="MobiDB-lite"/>
    </source>
</evidence>
<organism evidence="2 3">
    <name type="scientific">Sphingomonas sabuli</name>
    <dbReference type="NCBI Taxonomy" id="2764186"/>
    <lineage>
        <taxon>Bacteria</taxon>
        <taxon>Pseudomonadati</taxon>
        <taxon>Pseudomonadota</taxon>
        <taxon>Alphaproteobacteria</taxon>
        <taxon>Sphingomonadales</taxon>
        <taxon>Sphingomonadaceae</taxon>
        <taxon>Sphingomonas</taxon>
    </lineage>
</organism>
<reference evidence="2 3" key="1">
    <citation type="submission" date="2020-08" db="EMBL/GenBank/DDBJ databases">
        <title>Sphingomonas sp. sand1-3 16S ribosomal RNA gene Genome sequencing and assembly.</title>
        <authorList>
            <person name="Kang M."/>
        </authorList>
    </citation>
    <scope>NUCLEOTIDE SEQUENCE [LARGE SCALE GENOMIC DNA]</scope>
    <source>
        <strain evidence="3">sand1-3</strain>
    </source>
</reference>
<dbReference type="RefSeq" id="WP_187479329.1">
    <property type="nucleotide sequence ID" value="NZ_CP060697.1"/>
</dbReference>
<dbReference type="EMBL" id="CP060697">
    <property type="protein sequence ID" value="QNM82374.1"/>
    <property type="molecule type" value="Genomic_DNA"/>
</dbReference>